<dbReference type="PROSITE" id="PS50043">
    <property type="entry name" value="HTH_LUXR_2"/>
    <property type="match status" value="1"/>
</dbReference>
<protein>
    <submittedName>
        <fullName evidence="5">Transcriptional activator protein LasR</fullName>
    </submittedName>
</protein>
<dbReference type="STRING" id="315423.SAMN04488020_11017"/>
<dbReference type="SMART" id="SM00421">
    <property type="entry name" value="HTH_LUXR"/>
    <property type="match status" value="1"/>
</dbReference>
<dbReference type="CDD" id="cd06170">
    <property type="entry name" value="LuxR_C_like"/>
    <property type="match status" value="1"/>
</dbReference>
<dbReference type="PANTHER" id="PTHR44688">
    <property type="entry name" value="DNA-BINDING TRANSCRIPTIONAL ACTIVATOR DEVR_DOSR"/>
    <property type="match status" value="1"/>
</dbReference>
<dbReference type="InterPro" id="IPR005143">
    <property type="entry name" value="TF_LuxR_autoind-bd_dom"/>
</dbReference>
<dbReference type="Proteomes" id="UP000193870">
    <property type="component" value="Unassembled WGS sequence"/>
</dbReference>
<evidence type="ECO:0000256" key="1">
    <source>
        <dbReference type="ARBA" id="ARBA00023015"/>
    </source>
</evidence>
<keyword evidence="1" id="KW-0805">Transcription regulation</keyword>
<accession>A0A1Y5TD82</accession>
<reference evidence="5 6" key="1">
    <citation type="submission" date="2017-03" db="EMBL/GenBank/DDBJ databases">
        <authorList>
            <person name="Afonso C.L."/>
            <person name="Miller P.J."/>
            <person name="Scott M.A."/>
            <person name="Spackman E."/>
            <person name="Goraichik I."/>
            <person name="Dimitrov K.M."/>
            <person name="Suarez D.L."/>
            <person name="Swayne D.E."/>
        </authorList>
    </citation>
    <scope>NUCLEOTIDE SEQUENCE [LARGE SCALE GENOMIC DNA]</scope>
    <source>
        <strain evidence="5 6">CECT 7066</strain>
    </source>
</reference>
<keyword evidence="3" id="KW-0804">Transcription</keyword>
<dbReference type="OrthoDB" id="9803630at2"/>
<dbReference type="InterPro" id="IPR036693">
    <property type="entry name" value="TF_LuxR_autoind-bd_dom_sf"/>
</dbReference>
<dbReference type="InterPro" id="IPR036388">
    <property type="entry name" value="WH-like_DNA-bd_sf"/>
</dbReference>
<evidence type="ECO:0000313" key="6">
    <source>
        <dbReference type="Proteomes" id="UP000193870"/>
    </source>
</evidence>
<keyword evidence="2" id="KW-0238">DNA-binding</keyword>
<dbReference type="Gene3D" id="3.30.450.80">
    <property type="entry name" value="Transcription factor LuxR-like, autoinducer-binding domain"/>
    <property type="match status" value="1"/>
</dbReference>
<dbReference type="Gene3D" id="1.10.10.10">
    <property type="entry name" value="Winged helix-like DNA-binding domain superfamily/Winged helix DNA-binding domain"/>
    <property type="match status" value="1"/>
</dbReference>
<dbReference type="GO" id="GO:0003677">
    <property type="term" value="F:DNA binding"/>
    <property type="evidence" value="ECO:0007669"/>
    <property type="project" value="UniProtKB-KW"/>
</dbReference>
<dbReference type="SUPFAM" id="SSF75516">
    <property type="entry name" value="Pheromone-binding domain of LuxR-like quorum-sensing transcription factors"/>
    <property type="match status" value="1"/>
</dbReference>
<dbReference type="InterPro" id="IPR016032">
    <property type="entry name" value="Sig_transdc_resp-reg_C-effctor"/>
</dbReference>
<dbReference type="InterPro" id="IPR000792">
    <property type="entry name" value="Tscrpt_reg_LuxR_C"/>
</dbReference>
<name>A0A1Y5TD82_9RHOB</name>
<proteinExistence type="predicted"/>
<dbReference type="AlphaFoldDB" id="A0A1Y5TD82"/>
<dbReference type="RefSeq" id="WP_085855049.1">
    <property type="nucleotide sequence ID" value="NZ_FOPF01000010.1"/>
</dbReference>
<gene>
    <name evidence="5" type="primary">lasR</name>
    <name evidence="5" type="ORF">PAM7066_03061</name>
</gene>
<evidence type="ECO:0000256" key="2">
    <source>
        <dbReference type="ARBA" id="ARBA00023125"/>
    </source>
</evidence>
<dbReference type="PRINTS" id="PR00038">
    <property type="entry name" value="HTHLUXR"/>
</dbReference>
<sequence length="233" mass="25665">MALIDIGLEQTSSATLQDFLVKLCERLGLEHAAYAGMDQSQGDIRGFVTYPEEWVRHYRENNLAKGDATLHLASRSIAPVDWSRIPRSEEYDRFLDRAMDFGIPRNGVTVPVRGPFGDIGMLSVSMSGSADAWARTYARVVPELQVAAVHVHDNVVRAFASPHPGIRPTLSAREVEILQWIAVGKTQRDIGSILAISDRTVEVHLRSARTKLAALTTAQAVARGIKARLIDPE</sequence>
<evidence type="ECO:0000256" key="3">
    <source>
        <dbReference type="ARBA" id="ARBA00023163"/>
    </source>
</evidence>
<dbReference type="PANTHER" id="PTHR44688:SF16">
    <property type="entry name" value="DNA-BINDING TRANSCRIPTIONAL ACTIVATOR DEVR_DOSR"/>
    <property type="match status" value="1"/>
</dbReference>
<dbReference type="Pfam" id="PF03472">
    <property type="entry name" value="Autoind_bind"/>
    <property type="match status" value="1"/>
</dbReference>
<dbReference type="SUPFAM" id="SSF46894">
    <property type="entry name" value="C-terminal effector domain of the bipartite response regulators"/>
    <property type="match status" value="1"/>
</dbReference>
<dbReference type="Pfam" id="PF00196">
    <property type="entry name" value="GerE"/>
    <property type="match status" value="1"/>
</dbReference>
<evidence type="ECO:0000313" key="5">
    <source>
        <dbReference type="EMBL" id="SLN61358.1"/>
    </source>
</evidence>
<keyword evidence="6" id="KW-1185">Reference proteome</keyword>
<organism evidence="5 6">
    <name type="scientific">Palleronia marisminoris</name>
    <dbReference type="NCBI Taxonomy" id="315423"/>
    <lineage>
        <taxon>Bacteria</taxon>
        <taxon>Pseudomonadati</taxon>
        <taxon>Pseudomonadota</taxon>
        <taxon>Alphaproteobacteria</taxon>
        <taxon>Rhodobacterales</taxon>
        <taxon>Roseobacteraceae</taxon>
        <taxon>Palleronia</taxon>
    </lineage>
</organism>
<dbReference type="EMBL" id="FWFV01000009">
    <property type="protein sequence ID" value="SLN61358.1"/>
    <property type="molecule type" value="Genomic_DNA"/>
</dbReference>
<feature type="domain" description="HTH luxR-type" evidence="4">
    <location>
        <begin position="163"/>
        <end position="228"/>
    </location>
</feature>
<dbReference type="GO" id="GO:0006355">
    <property type="term" value="P:regulation of DNA-templated transcription"/>
    <property type="evidence" value="ECO:0007669"/>
    <property type="project" value="InterPro"/>
</dbReference>
<evidence type="ECO:0000259" key="4">
    <source>
        <dbReference type="PROSITE" id="PS50043"/>
    </source>
</evidence>